<name>A0A6N9H8X5_9MICO</name>
<evidence type="ECO:0000313" key="2">
    <source>
        <dbReference type="EMBL" id="MYM20473.1"/>
    </source>
</evidence>
<dbReference type="Pfam" id="PF05713">
    <property type="entry name" value="MobC"/>
    <property type="match status" value="1"/>
</dbReference>
<keyword evidence="3" id="KW-1185">Reference proteome</keyword>
<organism evidence="2 3">
    <name type="scientific">Brevibacterium rongguiense</name>
    <dbReference type="NCBI Taxonomy" id="2695267"/>
    <lineage>
        <taxon>Bacteria</taxon>
        <taxon>Bacillati</taxon>
        <taxon>Actinomycetota</taxon>
        <taxon>Actinomycetes</taxon>
        <taxon>Micrococcales</taxon>
        <taxon>Brevibacteriaceae</taxon>
        <taxon>Brevibacterium</taxon>
    </lineage>
</organism>
<evidence type="ECO:0000259" key="1">
    <source>
        <dbReference type="Pfam" id="PF05713"/>
    </source>
</evidence>
<evidence type="ECO:0000313" key="3">
    <source>
        <dbReference type="Proteomes" id="UP000469215"/>
    </source>
</evidence>
<gene>
    <name evidence="2" type="primary">mobC</name>
    <name evidence="2" type="ORF">GSY69_10980</name>
</gene>
<feature type="domain" description="Bacterial mobilisation" evidence="1">
    <location>
        <begin position="70"/>
        <end position="108"/>
    </location>
</feature>
<accession>A0A6N9H8X5</accession>
<reference evidence="2 3" key="1">
    <citation type="submission" date="2020-01" db="EMBL/GenBank/DDBJ databases">
        <authorList>
            <person name="Deng T."/>
        </authorList>
    </citation>
    <scope>NUCLEOTIDE SEQUENCE [LARGE SCALE GENOMIC DNA]</scope>
    <source>
        <strain evidence="2 3">5221</strain>
    </source>
</reference>
<dbReference type="AlphaFoldDB" id="A0A6N9H8X5"/>
<dbReference type="Proteomes" id="UP000469215">
    <property type="component" value="Unassembled WGS sequence"/>
</dbReference>
<dbReference type="InterPro" id="IPR008687">
    <property type="entry name" value="MobC"/>
</dbReference>
<dbReference type="RefSeq" id="WP_160953889.1">
    <property type="nucleotide sequence ID" value="NZ_WWEQ01000054.1"/>
</dbReference>
<protein>
    <submittedName>
        <fullName evidence="2">Plasmid mobilization relaxosome protein MobC</fullName>
    </submittedName>
</protein>
<proteinExistence type="predicted"/>
<sequence length="122" mass="13588">MRQENVGGGRPRQRLVKLTEEEDQVLNAAALRERMTVPAYLVQSGLNAAGMPSERQRSAAAQDLMGLEYQLARIGNNLNQMARQMNTDGSVHADLTNTLVQVRDALRRIEPTSARFIEQVGR</sequence>
<comment type="caution">
    <text evidence="2">The sequence shown here is derived from an EMBL/GenBank/DDBJ whole genome shotgun (WGS) entry which is preliminary data.</text>
</comment>
<dbReference type="EMBL" id="WWEQ01000054">
    <property type="protein sequence ID" value="MYM20473.1"/>
    <property type="molecule type" value="Genomic_DNA"/>
</dbReference>